<accession>A0ABY1JVZ4</accession>
<dbReference type="InterPro" id="IPR018357">
    <property type="entry name" value="Hexapep_transf_CS"/>
</dbReference>
<reference evidence="3 4" key="1">
    <citation type="submission" date="2017-01" db="EMBL/GenBank/DDBJ databases">
        <authorList>
            <person name="Varghese N."/>
            <person name="Submissions S."/>
        </authorList>
    </citation>
    <scope>NUCLEOTIDE SEQUENCE [LARGE SCALE GENOMIC DNA]</scope>
    <source>
        <strain evidence="3 4">ATCC 23464</strain>
    </source>
</reference>
<proteinExistence type="predicted"/>
<dbReference type="PANTHER" id="PTHR23416">
    <property type="entry name" value="SIALIC ACID SYNTHASE-RELATED"/>
    <property type="match status" value="1"/>
</dbReference>
<dbReference type="Proteomes" id="UP000186666">
    <property type="component" value="Unassembled WGS sequence"/>
</dbReference>
<dbReference type="RefSeq" id="WP_244555923.1">
    <property type="nucleotide sequence ID" value="NZ_FTNK01000004.1"/>
</dbReference>
<dbReference type="SUPFAM" id="SSF51161">
    <property type="entry name" value="Trimeric LpxA-like enzymes"/>
    <property type="match status" value="1"/>
</dbReference>
<evidence type="ECO:0000256" key="2">
    <source>
        <dbReference type="ARBA" id="ARBA00022737"/>
    </source>
</evidence>
<keyword evidence="4" id="KW-1185">Reference proteome</keyword>
<evidence type="ECO:0000256" key="1">
    <source>
        <dbReference type="ARBA" id="ARBA00022679"/>
    </source>
</evidence>
<sequence>MNVSQVRHVIKKINRVLRGHLFALRVTKSGSMLQVAGSHIISKCGHSKLMLGSRVMLYDQVNFYLDAPGAEIVIGDCTYINRRTEIMAKDSVTIGTGCAISWDVVITDTDYHQIEGTISTKPIVIGDKVWIGCKSIVLKGVHIGNGAVVAAGSVVTKDVDPYTLVAGIPAKVIKRDVRWN</sequence>
<evidence type="ECO:0000313" key="3">
    <source>
        <dbReference type="EMBL" id="SIQ86341.1"/>
    </source>
</evidence>
<evidence type="ECO:0000313" key="4">
    <source>
        <dbReference type="Proteomes" id="UP000186666"/>
    </source>
</evidence>
<dbReference type="InterPro" id="IPR011004">
    <property type="entry name" value="Trimer_LpxA-like_sf"/>
</dbReference>
<keyword evidence="1 3" id="KW-0808">Transferase</keyword>
<dbReference type="Pfam" id="PF00132">
    <property type="entry name" value="Hexapep"/>
    <property type="match status" value="1"/>
</dbReference>
<protein>
    <submittedName>
        <fullName evidence="3">Transferase hexapeptide (Six repeat-containing protein)</fullName>
    </submittedName>
</protein>
<dbReference type="CDD" id="cd04647">
    <property type="entry name" value="LbH_MAT_like"/>
    <property type="match status" value="1"/>
</dbReference>
<dbReference type="GO" id="GO:0016740">
    <property type="term" value="F:transferase activity"/>
    <property type="evidence" value="ECO:0007669"/>
    <property type="project" value="UniProtKB-KW"/>
</dbReference>
<name>A0ABY1JVZ4_9BACL</name>
<dbReference type="PROSITE" id="PS00101">
    <property type="entry name" value="HEXAPEP_TRANSFERASES"/>
    <property type="match status" value="1"/>
</dbReference>
<keyword evidence="2" id="KW-0677">Repeat</keyword>
<comment type="caution">
    <text evidence="3">The sequence shown here is derived from an EMBL/GenBank/DDBJ whole genome shotgun (WGS) entry which is preliminary data.</text>
</comment>
<dbReference type="EMBL" id="FTNK01000004">
    <property type="protein sequence ID" value="SIQ86341.1"/>
    <property type="molecule type" value="Genomic_DNA"/>
</dbReference>
<dbReference type="InterPro" id="IPR051159">
    <property type="entry name" value="Hexapeptide_acetyltransf"/>
</dbReference>
<dbReference type="Gene3D" id="2.160.10.10">
    <property type="entry name" value="Hexapeptide repeat proteins"/>
    <property type="match status" value="1"/>
</dbReference>
<organism evidence="3 4">
    <name type="scientific">Paenibacillus macquariensis</name>
    <dbReference type="NCBI Taxonomy" id="948756"/>
    <lineage>
        <taxon>Bacteria</taxon>
        <taxon>Bacillati</taxon>
        <taxon>Bacillota</taxon>
        <taxon>Bacilli</taxon>
        <taxon>Bacillales</taxon>
        <taxon>Paenibacillaceae</taxon>
        <taxon>Paenibacillus</taxon>
    </lineage>
</organism>
<gene>
    <name evidence="3" type="ORF">SAMN05421578_104391</name>
</gene>
<dbReference type="PANTHER" id="PTHR23416:SF78">
    <property type="entry name" value="LIPOPOLYSACCHARIDE BIOSYNTHESIS O-ACETYL TRANSFERASE WBBJ-RELATED"/>
    <property type="match status" value="1"/>
</dbReference>
<dbReference type="InterPro" id="IPR001451">
    <property type="entry name" value="Hexapep"/>
</dbReference>